<dbReference type="RefSeq" id="WP_262395265.1">
    <property type="nucleotide sequence ID" value="NZ_JACRTD010000005.1"/>
</dbReference>
<organism evidence="9 10">
    <name type="scientific">Youxingia wuxianensis</name>
    <dbReference type="NCBI Taxonomy" id="2763678"/>
    <lineage>
        <taxon>Bacteria</taxon>
        <taxon>Bacillati</taxon>
        <taxon>Bacillota</taxon>
        <taxon>Clostridia</taxon>
        <taxon>Eubacteriales</taxon>
        <taxon>Oscillospiraceae</taxon>
        <taxon>Youxingia</taxon>
    </lineage>
</organism>
<evidence type="ECO:0000256" key="3">
    <source>
        <dbReference type="ARBA" id="ARBA00022448"/>
    </source>
</evidence>
<feature type="transmembrane region" description="Helical" evidence="8">
    <location>
        <begin position="131"/>
        <end position="154"/>
    </location>
</feature>
<proteinExistence type="inferred from homology"/>
<feature type="transmembrane region" description="Helical" evidence="8">
    <location>
        <begin position="186"/>
        <end position="204"/>
    </location>
</feature>
<keyword evidence="4" id="KW-1003">Cell membrane</keyword>
<dbReference type="Pfam" id="PF03591">
    <property type="entry name" value="AzlC"/>
    <property type="match status" value="1"/>
</dbReference>
<keyword evidence="6 8" id="KW-1133">Transmembrane helix</keyword>
<comment type="caution">
    <text evidence="9">The sequence shown here is derived from an EMBL/GenBank/DDBJ whole genome shotgun (WGS) entry which is preliminary data.</text>
</comment>
<evidence type="ECO:0000313" key="9">
    <source>
        <dbReference type="EMBL" id="MBC8585477.1"/>
    </source>
</evidence>
<feature type="transmembrane region" description="Helical" evidence="8">
    <location>
        <begin position="58"/>
        <end position="81"/>
    </location>
</feature>
<name>A0A926ICR7_9FIRM</name>
<protein>
    <submittedName>
        <fullName evidence="9">AzlC family ABC transporter permease</fullName>
    </submittedName>
</protein>
<keyword evidence="10" id="KW-1185">Reference proteome</keyword>
<dbReference type="PANTHER" id="PTHR34979">
    <property type="entry name" value="INNER MEMBRANE PROTEIN YGAZ"/>
    <property type="match status" value="1"/>
</dbReference>
<dbReference type="Proteomes" id="UP000623678">
    <property type="component" value="Unassembled WGS sequence"/>
</dbReference>
<dbReference type="EMBL" id="JACRTD010000005">
    <property type="protein sequence ID" value="MBC8585477.1"/>
    <property type="molecule type" value="Genomic_DNA"/>
</dbReference>
<comment type="similarity">
    <text evidence="2">Belongs to the AzlC family.</text>
</comment>
<reference evidence="9" key="1">
    <citation type="submission" date="2020-08" db="EMBL/GenBank/DDBJ databases">
        <title>Genome public.</title>
        <authorList>
            <person name="Liu C."/>
            <person name="Sun Q."/>
        </authorList>
    </citation>
    <scope>NUCLEOTIDE SEQUENCE</scope>
    <source>
        <strain evidence="9">NSJ-64</strain>
    </source>
</reference>
<evidence type="ECO:0000313" key="10">
    <source>
        <dbReference type="Proteomes" id="UP000623678"/>
    </source>
</evidence>
<evidence type="ECO:0000256" key="4">
    <source>
        <dbReference type="ARBA" id="ARBA00022475"/>
    </source>
</evidence>
<evidence type="ECO:0000256" key="7">
    <source>
        <dbReference type="ARBA" id="ARBA00023136"/>
    </source>
</evidence>
<dbReference type="InterPro" id="IPR011606">
    <property type="entry name" value="Brnchd-chn_aa_trnsp_permease"/>
</dbReference>
<sequence length="239" mass="25389">MQQMQSQNSFSKGFKDGVPIGLGYLSVSFTFGMMAVSSGLPVWVAVMISMTNLTSAGQFAGLTLITAGAPMFEMALTQLVINLRYALMSLSLSQKLDNGVSTLHRLAIAFGNTDEVFAVASGQKGEVGKRYLYGLICAPFIGWVLGTFIGAAASSFLPETIRSALGIAIYGMFLAIIIPPAKHYRPVLYVILFSVGMSCLFNYVPVLNRVSAGFVIILCAVTASALGAWLFPVEEGGDA</sequence>
<evidence type="ECO:0000256" key="2">
    <source>
        <dbReference type="ARBA" id="ARBA00010735"/>
    </source>
</evidence>
<comment type="subcellular location">
    <subcellularLocation>
        <location evidence="1">Cell membrane</location>
        <topology evidence="1">Multi-pass membrane protein</topology>
    </subcellularLocation>
</comment>
<evidence type="ECO:0000256" key="8">
    <source>
        <dbReference type="SAM" id="Phobius"/>
    </source>
</evidence>
<dbReference type="AlphaFoldDB" id="A0A926ICR7"/>
<accession>A0A926ICR7</accession>
<keyword evidence="3" id="KW-0813">Transport</keyword>
<dbReference type="GO" id="GO:1903785">
    <property type="term" value="P:L-valine transmembrane transport"/>
    <property type="evidence" value="ECO:0007669"/>
    <property type="project" value="TreeGrafter"/>
</dbReference>
<keyword evidence="5 8" id="KW-0812">Transmembrane</keyword>
<gene>
    <name evidence="9" type="ORF">H8705_07770</name>
</gene>
<dbReference type="PANTHER" id="PTHR34979:SF1">
    <property type="entry name" value="INNER MEMBRANE PROTEIN YGAZ"/>
    <property type="match status" value="1"/>
</dbReference>
<feature type="transmembrane region" description="Helical" evidence="8">
    <location>
        <begin position="160"/>
        <end position="179"/>
    </location>
</feature>
<evidence type="ECO:0000256" key="6">
    <source>
        <dbReference type="ARBA" id="ARBA00022989"/>
    </source>
</evidence>
<keyword evidence="7 8" id="KW-0472">Membrane</keyword>
<feature type="transmembrane region" description="Helical" evidence="8">
    <location>
        <begin position="210"/>
        <end position="231"/>
    </location>
</feature>
<feature type="transmembrane region" description="Helical" evidence="8">
    <location>
        <begin position="21"/>
        <end position="46"/>
    </location>
</feature>
<dbReference type="GO" id="GO:0005886">
    <property type="term" value="C:plasma membrane"/>
    <property type="evidence" value="ECO:0007669"/>
    <property type="project" value="UniProtKB-SubCell"/>
</dbReference>
<evidence type="ECO:0000256" key="5">
    <source>
        <dbReference type="ARBA" id="ARBA00022692"/>
    </source>
</evidence>
<evidence type="ECO:0000256" key="1">
    <source>
        <dbReference type="ARBA" id="ARBA00004651"/>
    </source>
</evidence>